<name>A0ABW4SSK5_9ACTN</name>
<keyword evidence="2" id="KW-1133">Transmembrane helix</keyword>
<dbReference type="RefSeq" id="WP_379572631.1">
    <property type="nucleotide sequence ID" value="NZ_JBHUFV010000021.1"/>
</dbReference>
<evidence type="ECO:0000256" key="1">
    <source>
        <dbReference type="SAM" id="MobiDB-lite"/>
    </source>
</evidence>
<dbReference type="PANTHER" id="PTHR30590:SF2">
    <property type="entry name" value="INNER MEMBRANE PROTEIN"/>
    <property type="match status" value="1"/>
</dbReference>
<evidence type="ECO:0000313" key="3">
    <source>
        <dbReference type="EMBL" id="MFD1932570.1"/>
    </source>
</evidence>
<dbReference type="InterPro" id="IPR052529">
    <property type="entry name" value="Bact_Transport_Assoc"/>
</dbReference>
<proteinExistence type="predicted"/>
<comment type="caution">
    <text evidence="3">The sequence shown here is derived from an EMBL/GenBank/DDBJ whole genome shotgun (WGS) entry which is preliminary data.</text>
</comment>
<accession>A0ABW4SSK5</accession>
<sequence>MVLGALHLVFLWLGDILLAYGVAGLVLLLLHPLRSRTASVVGAVMLGLLSALIMVTAGGDQAPPVDAAGLARLLDDYRSSFLEAAQARIEVYGLIGGVTSTLLSALMVVPPCSGWRRAGAGCWRSRSGTPTCCPASSSSASVSAARRRSP</sequence>
<gene>
    <name evidence="3" type="ORF">ACFSKW_13890</name>
</gene>
<keyword evidence="4" id="KW-1185">Reference proteome</keyword>
<feature type="region of interest" description="Disordered" evidence="1">
    <location>
        <begin position="125"/>
        <end position="150"/>
    </location>
</feature>
<dbReference type="Proteomes" id="UP001597368">
    <property type="component" value="Unassembled WGS sequence"/>
</dbReference>
<evidence type="ECO:0000256" key="2">
    <source>
        <dbReference type="SAM" id="Phobius"/>
    </source>
</evidence>
<feature type="transmembrane region" description="Helical" evidence="2">
    <location>
        <begin position="6"/>
        <end position="30"/>
    </location>
</feature>
<evidence type="ECO:0000313" key="4">
    <source>
        <dbReference type="Proteomes" id="UP001597368"/>
    </source>
</evidence>
<feature type="transmembrane region" description="Helical" evidence="2">
    <location>
        <begin position="37"/>
        <end position="57"/>
    </location>
</feature>
<organism evidence="3 4">
    <name type="scientific">Nonomuraea mangrovi</name>
    <dbReference type="NCBI Taxonomy" id="2316207"/>
    <lineage>
        <taxon>Bacteria</taxon>
        <taxon>Bacillati</taxon>
        <taxon>Actinomycetota</taxon>
        <taxon>Actinomycetes</taxon>
        <taxon>Streptosporangiales</taxon>
        <taxon>Streptosporangiaceae</taxon>
        <taxon>Nonomuraea</taxon>
    </lineage>
</organism>
<reference evidence="4" key="1">
    <citation type="journal article" date="2019" name="Int. J. Syst. Evol. Microbiol.">
        <title>The Global Catalogue of Microorganisms (GCM) 10K type strain sequencing project: providing services to taxonomists for standard genome sequencing and annotation.</title>
        <authorList>
            <consortium name="The Broad Institute Genomics Platform"/>
            <consortium name="The Broad Institute Genome Sequencing Center for Infectious Disease"/>
            <person name="Wu L."/>
            <person name="Ma J."/>
        </authorList>
    </citation>
    <scope>NUCLEOTIDE SEQUENCE [LARGE SCALE GENOMIC DNA]</scope>
    <source>
        <strain evidence="4">ICMP 6774ER</strain>
    </source>
</reference>
<protein>
    <submittedName>
        <fullName evidence="3">Uncharacterized protein</fullName>
    </submittedName>
</protein>
<feature type="compositionally biased region" description="Low complexity" evidence="1">
    <location>
        <begin position="135"/>
        <end position="144"/>
    </location>
</feature>
<dbReference type="PANTHER" id="PTHR30590">
    <property type="entry name" value="INNER MEMBRANE PROTEIN"/>
    <property type="match status" value="1"/>
</dbReference>
<keyword evidence="2" id="KW-0812">Transmembrane</keyword>
<keyword evidence="2" id="KW-0472">Membrane</keyword>
<dbReference type="EMBL" id="JBHUFV010000021">
    <property type="protein sequence ID" value="MFD1932570.1"/>
    <property type="molecule type" value="Genomic_DNA"/>
</dbReference>
<feature type="transmembrane region" description="Helical" evidence="2">
    <location>
        <begin position="91"/>
        <end position="109"/>
    </location>
</feature>